<evidence type="ECO:0000313" key="1">
    <source>
        <dbReference type="EMBL" id="SFW22520.1"/>
    </source>
</evidence>
<protein>
    <recommendedName>
        <fullName evidence="3">DUF3791 domain-containing protein</fullName>
    </recommendedName>
</protein>
<proteinExistence type="predicted"/>
<dbReference type="Proteomes" id="UP000183461">
    <property type="component" value="Unassembled WGS sequence"/>
</dbReference>
<organism evidence="1 2">
    <name type="scientific">Ruminococcus flavefaciens</name>
    <dbReference type="NCBI Taxonomy" id="1265"/>
    <lineage>
        <taxon>Bacteria</taxon>
        <taxon>Bacillati</taxon>
        <taxon>Bacillota</taxon>
        <taxon>Clostridia</taxon>
        <taxon>Eubacteriales</taxon>
        <taxon>Oscillospiraceae</taxon>
        <taxon>Ruminococcus</taxon>
    </lineage>
</organism>
<dbReference type="AlphaFoldDB" id="A0A1K1MHA9"/>
<gene>
    <name evidence="1" type="ORF">SAMN02910280_1209</name>
</gene>
<dbReference type="RefSeq" id="WP_072299572.1">
    <property type="nucleotide sequence ID" value="NZ_FPIP01000002.1"/>
</dbReference>
<dbReference type="EMBL" id="FPIP01000002">
    <property type="protein sequence ID" value="SFW22520.1"/>
    <property type="molecule type" value="Genomic_DNA"/>
</dbReference>
<evidence type="ECO:0008006" key="3">
    <source>
        <dbReference type="Google" id="ProtNLM"/>
    </source>
</evidence>
<accession>A0A1K1MHA9</accession>
<reference evidence="1 2" key="1">
    <citation type="submission" date="2016-11" db="EMBL/GenBank/DDBJ databases">
        <authorList>
            <person name="Jaros S."/>
            <person name="Januszkiewicz K."/>
            <person name="Wedrychowicz H."/>
        </authorList>
    </citation>
    <scope>NUCLEOTIDE SEQUENCE [LARGE SCALE GENOMIC DNA]</scope>
    <source>
        <strain evidence="1 2">YL228</strain>
    </source>
</reference>
<name>A0A1K1MHA9_RUMFL</name>
<evidence type="ECO:0000313" key="2">
    <source>
        <dbReference type="Proteomes" id="UP000183461"/>
    </source>
</evidence>
<sequence>MNKQGQLIEFCIQDIVESIVKEQHIEYDKAMVLFYGSETFAKLNDIETGLYLESSDYIYAMFQDEMNFGKIIQAEI</sequence>